<keyword evidence="2" id="KW-1185">Reference proteome</keyword>
<evidence type="ECO:0000313" key="1">
    <source>
        <dbReference type="EMBL" id="GAA4860159.1"/>
    </source>
</evidence>
<dbReference type="Proteomes" id="UP001500457">
    <property type="component" value="Unassembled WGS sequence"/>
</dbReference>
<organism evidence="1 2">
    <name type="scientific">Actinomycetospora straminea</name>
    <dbReference type="NCBI Taxonomy" id="663607"/>
    <lineage>
        <taxon>Bacteria</taxon>
        <taxon>Bacillati</taxon>
        <taxon>Actinomycetota</taxon>
        <taxon>Actinomycetes</taxon>
        <taxon>Pseudonocardiales</taxon>
        <taxon>Pseudonocardiaceae</taxon>
        <taxon>Actinomycetospora</taxon>
    </lineage>
</organism>
<name>A0ABP9DY28_9PSEU</name>
<protein>
    <submittedName>
        <fullName evidence="1">Uncharacterized protein</fullName>
    </submittedName>
</protein>
<proteinExistence type="predicted"/>
<accession>A0ABP9DY28</accession>
<reference evidence="2" key="1">
    <citation type="journal article" date="2019" name="Int. J. Syst. Evol. Microbiol.">
        <title>The Global Catalogue of Microorganisms (GCM) 10K type strain sequencing project: providing services to taxonomists for standard genome sequencing and annotation.</title>
        <authorList>
            <consortium name="The Broad Institute Genomics Platform"/>
            <consortium name="The Broad Institute Genome Sequencing Center for Infectious Disease"/>
            <person name="Wu L."/>
            <person name="Ma J."/>
        </authorList>
    </citation>
    <scope>NUCLEOTIDE SEQUENCE [LARGE SCALE GENOMIC DNA]</scope>
    <source>
        <strain evidence="2">JCM 17983</strain>
    </source>
</reference>
<gene>
    <name evidence="1" type="ORF">GCM10023203_04170</name>
</gene>
<sequence length="115" mass="13141">MLRNRLREHFLPDIGQETGLPGRPWAFCIDVDPELVRHVAASTGLPGEVAARVVADVVAYYSETTEEFVRRRHRELQARDRRNAEIWTVIADELARRPVAPGPVSARRLRRIVYG</sequence>
<comment type="caution">
    <text evidence="1">The sequence shown here is derived from an EMBL/GenBank/DDBJ whole genome shotgun (WGS) entry which is preliminary data.</text>
</comment>
<evidence type="ECO:0000313" key="2">
    <source>
        <dbReference type="Proteomes" id="UP001500457"/>
    </source>
</evidence>
<dbReference type="EMBL" id="BAABHQ010000001">
    <property type="protein sequence ID" value="GAA4860159.1"/>
    <property type="molecule type" value="Genomic_DNA"/>
</dbReference>